<comment type="caution">
    <text evidence="8">The sequence shown here is derived from an EMBL/GenBank/DDBJ whole genome shotgun (WGS) entry which is preliminary data.</text>
</comment>
<evidence type="ECO:0000313" key="9">
    <source>
        <dbReference type="Proteomes" id="UP000007148"/>
    </source>
</evidence>
<dbReference type="EMBL" id="CAFZ01000791">
    <property type="protein sequence ID" value="CCA76500.1"/>
    <property type="molecule type" value="Genomic_DNA"/>
</dbReference>
<dbReference type="InParanoid" id="G4TYV7"/>
<name>G4TYV7_SERID</name>
<dbReference type="PANTHER" id="PTHR48182">
    <property type="entry name" value="PROTEIN SERAC1"/>
    <property type="match status" value="1"/>
</dbReference>
<dbReference type="eggNOG" id="ENOG502SN9N">
    <property type="taxonomic scope" value="Eukaryota"/>
</dbReference>
<feature type="signal peptide" evidence="7">
    <location>
        <begin position="1"/>
        <end position="19"/>
    </location>
</feature>
<evidence type="ECO:0000313" key="8">
    <source>
        <dbReference type="EMBL" id="CCA76500.1"/>
    </source>
</evidence>
<dbReference type="GO" id="GO:0016020">
    <property type="term" value="C:membrane"/>
    <property type="evidence" value="ECO:0007669"/>
    <property type="project" value="UniProtKB-SubCell"/>
</dbReference>
<evidence type="ECO:0000256" key="3">
    <source>
        <dbReference type="ARBA" id="ARBA00004370"/>
    </source>
</evidence>
<evidence type="ECO:0000256" key="2">
    <source>
        <dbReference type="ARBA" id="ARBA00004240"/>
    </source>
</evidence>
<keyword evidence="9" id="KW-1185">Reference proteome</keyword>
<dbReference type="Proteomes" id="UP000007148">
    <property type="component" value="Unassembled WGS sequence"/>
</dbReference>
<protein>
    <submittedName>
        <fullName evidence="8">Uncharacterized protein</fullName>
    </submittedName>
</protein>
<dbReference type="InterPro" id="IPR052374">
    <property type="entry name" value="SERAC1"/>
</dbReference>
<evidence type="ECO:0000256" key="4">
    <source>
        <dbReference type="ARBA" id="ARBA00022824"/>
    </source>
</evidence>
<keyword evidence="6" id="KW-0472">Membrane</keyword>
<dbReference type="PANTHER" id="PTHR48182:SF2">
    <property type="entry name" value="PROTEIN SERAC1"/>
    <property type="match status" value="1"/>
</dbReference>
<dbReference type="GO" id="GO:0005739">
    <property type="term" value="C:mitochondrion"/>
    <property type="evidence" value="ECO:0007669"/>
    <property type="project" value="UniProtKB-SubCell"/>
</dbReference>
<reference evidence="8 9" key="1">
    <citation type="journal article" date="2011" name="PLoS Pathog.">
        <title>Endophytic Life Strategies Decoded by Genome and Transcriptome Analyses of the Mutualistic Root Symbiont Piriformospora indica.</title>
        <authorList>
            <person name="Zuccaro A."/>
            <person name="Lahrmann U."/>
            <person name="Guldener U."/>
            <person name="Langen G."/>
            <person name="Pfiffi S."/>
            <person name="Biedenkopf D."/>
            <person name="Wong P."/>
            <person name="Samans B."/>
            <person name="Grimm C."/>
            <person name="Basiewicz M."/>
            <person name="Murat C."/>
            <person name="Martin F."/>
            <person name="Kogel K.H."/>
        </authorList>
    </citation>
    <scope>NUCLEOTIDE SEQUENCE [LARGE SCALE GENOMIC DNA]</scope>
    <source>
        <strain evidence="8 9">DSM 11827</strain>
    </source>
</reference>
<proteinExistence type="predicted"/>
<keyword evidence="4" id="KW-0256">Endoplasmic reticulum</keyword>
<dbReference type="GO" id="GO:0005783">
    <property type="term" value="C:endoplasmic reticulum"/>
    <property type="evidence" value="ECO:0007669"/>
    <property type="project" value="UniProtKB-SubCell"/>
</dbReference>
<comment type="subcellular location">
    <subcellularLocation>
        <location evidence="2">Endoplasmic reticulum</location>
    </subcellularLocation>
    <subcellularLocation>
        <location evidence="3">Membrane</location>
    </subcellularLocation>
    <subcellularLocation>
        <location evidence="1">Mitochondrion</location>
    </subcellularLocation>
</comment>
<evidence type="ECO:0000256" key="5">
    <source>
        <dbReference type="ARBA" id="ARBA00023128"/>
    </source>
</evidence>
<sequence>MLALIVIQALVLCHNEVMGSKTQLRDILASTHAVLFFGTPHSGVKGVELFHTLNRLLSVYTRTTNDVLQHLRENSPALENIQGLYTSASKEIETVLFYEVYATPIVGGKRLLIVPRHSATVTGDGGAKEEALDADHCEMVKFSDTEDANYRTVCSYIKQYVAGSVTAVTRKWSTEDAYRGSSINHVTIHY</sequence>
<keyword evidence="5" id="KW-0496">Mitochondrion</keyword>
<evidence type="ECO:0000256" key="7">
    <source>
        <dbReference type="SAM" id="SignalP"/>
    </source>
</evidence>
<evidence type="ECO:0000256" key="6">
    <source>
        <dbReference type="ARBA" id="ARBA00023136"/>
    </source>
</evidence>
<dbReference type="HOGENOM" id="CLU_000288_182_2_1"/>
<accession>G4TYV7</accession>
<keyword evidence="7" id="KW-0732">Signal</keyword>
<evidence type="ECO:0000256" key="1">
    <source>
        <dbReference type="ARBA" id="ARBA00004173"/>
    </source>
</evidence>
<dbReference type="OrthoDB" id="3246270at2759"/>
<organism evidence="8 9">
    <name type="scientific">Serendipita indica (strain DSM 11827)</name>
    <name type="common">Root endophyte fungus</name>
    <name type="synonym">Piriformospora indica</name>
    <dbReference type="NCBI Taxonomy" id="1109443"/>
    <lineage>
        <taxon>Eukaryota</taxon>
        <taxon>Fungi</taxon>
        <taxon>Dikarya</taxon>
        <taxon>Basidiomycota</taxon>
        <taxon>Agaricomycotina</taxon>
        <taxon>Agaricomycetes</taxon>
        <taxon>Sebacinales</taxon>
        <taxon>Serendipitaceae</taxon>
        <taxon>Serendipita</taxon>
    </lineage>
</organism>
<dbReference type="AlphaFoldDB" id="G4TYV7"/>
<feature type="chain" id="PRO_5003469523" evidence="7">
    <location>
        <begin position="20"/>
        <end position="190"/>
    </location>
</feature>
<dbReference type="STRING" id="1109443.G4TYV7"/>
<gene>
    <name evidence="8" type="ORF">PIIN_10493</name>
</gene>